<sequence>MGRAPRSPIAHVILPSQPRPSANQTDSPTTSSSDEKFPIRSRRLRLPVCYSGAGEATSRVSLPPPRTPCPRRRLVSFSAGEKPPCRRACPVSGGLALPPPNHAGFLPLPLTPPTAGLLGLIG</sequence>
<dbReference type="AlphaFoldDB" id="A0A0E0F2I5"/>
<feature type="compositionally biased region" description="Polar residues" evidence="1">
    <location>
        <begin position="19"/>
        <end position="32"/>
    </location>
</feature>
<reference evidence="2" key="1">
    <citation type="submission" date="2015-04" db="UniProtKB">
        <authorList>
            <consortium name="EnsemblPlants"/>
        </authorList>
    </citation>
    <scope>IDENTIFICATION</scope>
</reference>
<name>A0A0E0F2I5_9ORYZ</name>
<organism evidence="2">
    <name type="scientific">Oryza meridionalis</name>
    <dbReference type="NCBI Taxonomy" id="40149"/>
    <lineage>
        <taxon>Eukaryota</taxon>
        <taxon>Viridiplantae</taxon>
        <taxon>Streptophyta</taxon>
        <taxon>Embryophyta</taxon>
        <taxon>Tracheophyta</taxon>
        <taxon>Spermatophyta</taxon>
        <taxon>Magnoliopsida</taxon>
        <taxon>Liliopsida</taxon>
        <taxon>Poales</taxon>
        <taxon>Poaceae</taxon>
        <taxon>BOP clade</taxon>
        <taxon>Oryzoideae</taxon>
        <taxon>Oryzeae</taxon>
        <taxon>Oryzinae</taxon>
        <taxon>Oryza</taxon>
    </lineage>
</organism>
<feature type="region of interest" description="Disordered" evidence="1">
    <location>
        <begin position="1"/>
        <end position="40"/>
    </location>
</feature>
<dbReference type="HOGENOM" id="CLU_2030425_0_0_1"/>
<keyword evidence="3" id="KW-1185">Reference proteome</keyword>
<proteinExistence type="predicted"/>
<dbReference type="Gramene" id="OMERI11G02720.5">
    <property type="protein sequence ID" value="OMERI11G02720.5"/>
    <property type="gene ID" value="OMERI11G02720"/>
</dbReference>
<accession>A0A0E0F2I5</accession>
<evidence type="ECO:0000313" key="3">
    <source>
        <dbReference type="Proteomes" id="UP000008021"/>
    </source>
</evidence>
<protein>
    <submittedName>
        <fullName evidence="2">Uncharacterized protein</fullName>
    </submittedName>
</protein>
<evidence type="ECO:0000256" key="1">
    <source>
        <dbReference type="SAM" id="MobiDB-lite"/>
    </source>
</evidence>
<dbReference type="EnsemblPlants" id="OMERI11G02720.5">
    <property type="protein sequence ID" value="OMERI11G02720.5"/>
    <property type="gene ID" value="OMERI11G02720"/>
</dbReference>
<reference evidence="2" key="2">
    <citation type="submission" date="2018-05" db="EMBL/GenBank/DDBJ databases">
        <title>OmerRS3 (Oryza meridionalis Reference Sequence Version 3).</title>
        <authorList>
            <person name="Zhang J."/>
            <person name="Kudrna D."/>
            <person name="Lee S."/>
            <person name="Talag J."/>
            <person name="Welchert J."/>
            <person name="Wing R.A."/>
        </authorList>
    </citation>
    <scope>NUCLEOTIDE SEQUENCE [LARGE SCALE GENOMIC DNA]</scope>
    <source>
        <strain evidence="2">cv. OR44</strain>
    </source>
</reference>
<dbReference type="Proteomes" id="UP000008021">
    <property type="component" value="Chromosome 11"/>
</dbReference>
<evidence type="ECO:0000313" key="2">
    <source>
        <dbReference type="EnsemblPlants" id="OMERI11G02720.5"/>
    </source>
</evidence>